<dbReference type="AlphaFoldDB" id="A0A1F8F284"/>
<dbReference type="Proteomes" id="UP000177605">
    <property type="component" value="Unassembled WGS sequence"/>
</dbReference>
<comment type="caution">
    <text evidence="3">The sequence shown here is derived from an EMBL/GenBank/DDBJ whole genome shotgun (WGS) entry which is preliminary data.</text>
</comment>
<reference evidence="3 4" key="1">
    <citation type="journal article" date="2016" name="Nat. Commun.">
        <title>Thousands of microbial genomes shed light on interconnected biogeochemical processes in an aquifer system.</title>
        <authorList>
            <person name="Anantharaman K."/>
            <person name="Brown C.T."/>
            <person name="Hug L.A."/>
            <person name="Sharon I."/>
            <person name="Castelle C.J."/>
            <person name="Probst A.J."/>
            <person name="Thomas B.C."/>
            <person name="Singh A."/>
            <person name="Wilkins M.J."/>
            <person name="Karaoz U."/>
            <person name="Brodie E.L."/>
            <person name="Williams K.H."/>
            <person name="Hubbard S.S."/>
            <person name="Banfield J.F."/>
        </authorList>
    </citation>
    <scope>NUCLEOTIDE SEQUENCE [LARGE SCALE GENOMIC DNA]</scope>
</reference>
<dbReference type="Pfam" id="PF02796">
    <property type="entry name" value="HTH_7"/>
    <property type="match status" value="1"/>
</dbReference>
<name>A0A1F8F284_9BACT</name>
<dbReference type="GO" id="GO:0003677">
    <property type="term" value="F:DNA binding"/>
    <property type="evidence" value="ECO:0007669"/>
    <property type="project" value="InterPro"/>
</dbReference>
<dbReference type="InterPro" id="IPR006120">
    <property type="entry name" value="Resolvase_HTH_dom"/>
</dbReference>
<evidence type="ECO:0000259" key="2">
    <source>
        <dbReference type="Pfam" id="PF02796"/>
    </source>
</evidence>
<organism evidence="3 4">
    <name type="scientific">Candidatus Yanofskybacteria bacterium RIFCSPHIGHO2_01_FULL_48_25b</name>
    <dbReference type="NCBI Taxonomy" id="1802672"/>
    <lineage>
        <taxon>Bacteria</taxon>
        <taxon>Candidatus Yanofskyibacteriota</taxon>
    </lineage>
</organism>
<gene>
    <name evidence="3" type="ORF">A2669_00580</name>
</gene>
<proteinExistence type="predicted"/>
<evidence type="ECO:0000313" key="3">
    <source>
        <dbReference type="EMBL" id="OGN07245.1"/>
    </source>
</evidence>
<dbReference type="GO" id="GO:0000150">
    <property type="term" value="F:DNA strand exchange activity"/>
    <property type="evidence" value="ECO:0007669"/>
    <property type="project" value="InterPro"/>
</dbReference>
<keyword evidence="1" id="KW-0175">Coiled coil</keyword>
<accession>A0A1F8F284</accession>
<evidence type="ECO:0000313" key="4">
    <source>
        <dbReference type="Proteomes" id="UP000177605"/>
    </source>
</evidence>
<feature type="coiled-coil region" evidence="1">
    <location>
        <begin position="171"/>
        <end position="198"/>
    </location>
</feature>
<sequence>MASFLPRVRQGSARLNTGIVSREGEVWSRAGPVLPQETNKHQERKMPRLISQAQRDRVLHLRFQKGVTNIAEIVRQVGISRQTIYRIIREREEEDKRKVTAPPTAIQVPAPKPALQAVAASPPREGANRQGEDRMYAVVRAGFSARGEDPKSRRQGLRVLIDGAEKLEFALGEQRALVSELRARIEGLEGQLQTAVQKDQELAEACHILKVAMLALFAQEIEAMHLSNSA</sequence>
<evidence type="ECO:0000256" key="1">
    <source>
        <dbReference type="SAM" id="Coils"/>
    </source>
</evidence>
<dbReference type="Gene3D" id="1.10.10.60">
    <property type="entry name" value="Homeodomain-like"/>
    <property type="match status" value="1"/>
</dbReference>
<feature type="domain" description="Resolvase HTH" evidence="2">
    <location>
        <begin position="47"/>
        <end position="89"/>
    </location>
</feature>
<protein>
    <recommendedName>
        <fullName evidence="2">Resolvase HTH domain-containing protein</fullName>
    </recommendedName>
</protein>
<dbReference type="EMBL" id="MGJM01000002">
    <property type="protein sequence ID" value="OGN07245.1"/>
    <property type="molecule type" value="Genomic_DNA"/>
</dbReference>